<protein>
    <submittedName>
        <fullName evidence="2">Upf0481 protein</fullName>
    </submittedName>
</protein>
<evidence type="ECO:0000313" key="2">
    <source>
        <dbReference type="EMBL" id="OIT28700.1"/>
    </source>
</evidence>
<dbReference type="EMBL" id="MJEQ01001978">
    <property type="protein sequence ID" value="OIT28700.1"/>
    <property type="molecule type" value="Genomic_DNA"/>
</dbReference>
<feature type="region of interest" description="Disordered" evidence="1">
    <location>
        <begin position="1"/>
        <end position="24"/>
    </location>
</feature>
<proteinExistence type="predicted"/>
<sequence>MEEHPKPYYTGSEMKPDKSTKVRRNQIQKVPSFLSDENKESGDYDPKVVSLGPYHHGKEKLKFVQDFKPMALDMFIEGSNQDKAFFLGEILKEIEYAKSCYLEEFTCIYDDFYFAEMMLLDACFILNIIGPWEQTFKRSETIEHLGTAVYTLSKRDLYLLENQVPFRILMILAKSRHPVDEKGFIKTAESSCFNILFDEDIRSLKDNKQGTTDIPLHLLEIFRRAIVTGTGEVQQPRARPCDSFCEIFNKLGLCLEYWCCRQDQTSTRGRGGYVFHSVTDLKLKGIHFRPSEIASLNGVRFSPAEFCHSATLKLPCWYVSPYTRSFFMNMIAYEFCPNVFTDKAVTAYVNFMKSLIVSQEDVKELREKKILMNSLGSDEQVVEVYKSLNTYGTEDESFFYKEKRNIEDHYNNKTRTWLSELKNTYFNSPWSIIALVGSIYLLCSDIVQTYCAVHPSKGGS</sequence>
<dbReference type="OrthoDB" id="1849062at2759"/>
<dbReference type="Proteomes" id="UP000187609">
    <property type="component" value="Unassembled WGS sequence"/>
</dbReference>
<reference evidence="2" key="1">
    <citation type="submission" date="2016-11" db="EMBL/GenBank/DDBJ databases">
        <title>The genome of Nicotiana attenuata.</title>
        <authorList>
            <person name="Xu S."/>
            <person name="Brockmoeller T."/>
            <person name="Gaquerel E."/>
            <person name="Navarro A."/>
            <person name="Kuhl H."/>
            <person name="Gase K."/>
            <person name="Ling Z."/>
            <person name="Zhou W."/>
            <person name="Kreitzer C."/>
            <person name="Stanke M."/>
            <person name="Tang H."/>
            <person name="Lyons E."/>
            <person name="Pandey P."/>
            <person name="Pandey S.P."/>
            <person name="Timmermann B."/>
            <person name="Baldwin I.T."/>
        </authorList>
    </citation>
    <scope>NUCLEOTIDE SEQUENCE [LARGE SCALE GENOMIC DNA]</scope>
    <source>
        <strain evidence="2">UT</strain>
    </source>
</reference>
<name>A0A314KHS4_NICAT</name>
<organism evidence="2 3">
    <name type="scientific">Nicotiana attenuata</name>
    <name type="common">Coyote tobacco</name>
    <dbReference type="NCBI Taxonomy" id="49451"/>
    <lineage>
        <taxon>Eukaryota</taxon>
        <taxon>Viridiplantae</taxon>
        <taxon>Streptophyta</taxon>
        <taxon>Embryophyta</taxon>
        <taxon>Tracheophyta</taxon>
        <taxon>Spermatophyta</taxon>
        <taxon>Magnoliopsida</taxon>
        <taxon>eudicotyledons</taxon>
        <taxon>Gunneridae</taxon>
        <taxon>Pentapetalae</taxon>
        <taxon>asterids</taxon>
        <taxon>lamiids</taxon>
        <taxon>Solanales</taxon>
        <taxon>Solanaceae</taxon>
        <taxon>Nicotianoideae</taxon>
        <taxon>Nicotianeae</taxon>
        <taxon>Nicotiana</taxon>
    </lineage>
</organism>
<comment type="caution">
    <text evidence="2">The sequence shown here is derived from an EMBL/GenBank/DDBJ whole genome shotgun (WGS) entry which is preliminary data.</text>
</comment>
<dbReference type="PANTHER" id="PTHR31170:SF25">
    <property type="entry name" value="BNAA09G04570D PROTEIN"/>
    <property type="match status" value="1"/>
</dbReference>
<dbReference type="AlphaFoldDB" id="A0A314KHS4"/>
<dbReference type="Pfam" id="PF03140">
    <property type="entry name" value="DUF247"/>
    <property type="match status" value="1"/>
</dbReference>
<dbReference type="InterPro" id="IPR004158">
    <property type="entry name" value="DUF247_pln"/>
</dbReference>
<keyword evidence="3" id="KW-1185">Reference proteome</keyword>
<accession>A0A314KHS4</accession>
<evidence type="ECO:0000256" key="1">
    <source>
        <dbReference type="SAM" id="MobiDB-lite"/>
    </source>
</evidence>
<dbReference type="STRING" id="49451.A0A314KHS4"/>
<dbReference type="PANTHER" id="PTHR31170">
    <property type="entry name" value="BNAC04G53230D PROTEIN"/>
    <property type="match status" value="1"/>
</dbReference>
<gene>
    <name evidence="2" type="ORF">A4A49_34179</name>
</gene>
<evidence type="ECO:0000313" key="3">
    <source>
        <dbReference type="Proteomes" id="UP000187609"/>
    </source>
</evidence>
<dbReference type="Gramene" id="OIT28700">
    <property type="protein sequence ID" value="OIT28700"/>
    <property type="gene ID" value="A4A49_34179"/>
</dbReference>
<dbReference type="KEGG" id="nau:109212335"/>